<feature type="binding site" evidence="9">
    <location>
        <begin position="26"/>
        <end position="33"/>
    </location>
    <ligand>
        <name>ATP</name>
        <dbReference type="ChEBI" id="CHEBI:30616"/>
    </ligand>
</feature>
<evidence type="ECO:0000256" key="6">
    <source>
        <dbReference type="ARBA" id="ARBA00034617"/>
    </source>
</evidence>
<evidence type="ECO:0000256" key="8">
    <source>
        <dbReference type="ARBA" id="ARBA00048988"/>
    </source>
</evidence>
<keyword evidence="13" id="KW-1185">Reference proteome</keyword>
<dbReference type="OrthoDB" id="1470711at2759"/>
<evidence type="ECO:0000256" key="4">
    <source>
        <dbReference type="ARBA" id="ARBA00022840"/>
    </source>
</evidence>
<dbReference type="InterPro" id="IPR014016">
    <property type="entry name" value="UvrD-like_ATP-bd"/>
</dbReference>
<sequence>MSSPTPSQEAVIKYPYIPNSTLKVIAGPGSGKTYTLLSKVCELICTGAVRPEEILIVSLTNKAVDNIIFNLLDMFDSSANEISTESIEEIVSQIGIYTIHGLANRVVIENEGLVSVIEETGWRGLLKLLPSDFRRRHTSSRSATTITPKEFERMFKEYLVKKRPTDKDDTLERILDIMKQSKVVTNEDLILKASKYLESFSTSQYMEEKQFTDMLLNRYKIIMIDEFQDLFPSLLPLLKTIIGGKQLIMFGDPQQSVYEFLGDNKEVLRALDDLRPPKDIITMQLRDNFRCTPEITKATNLVIGNNTSHPADSDADSVIKPSCMVYPCFVEIADPILELEYLIDQICQLVCSSARLSDIAVLTRTNAQLATVTKHLQSYGIPTTKLTTQPDWMNDKNIKILIDLLKVYTFVFRESSQFHGPVINERNQSDFSVILTLGAVHGIGNQSIQSLFIAANKRKVSLWDYITQIDETKWPPGIVNKAKIKNYTKTLSPLIAKGTLHQISRPVDVLAAITMIAARLGIHLNDVKTSNQLKEYKIHLIEMLKTLKLCTINKPDDVSLVEWFLETYFDQSMILHHNQPGGAANDHFLGSVNISTIHSSKGLEFPIVFLMGGYNSFPIETNVLYVGMTRARNLLYLSNVNNGKLNSMMSKKPFSLLKNEEFWKYYNTDLKRPFVPDLKTTMLNYNKLQRKYGIFTSSRTYSTRARLMLKMSKYIAK</sequence>
<keyword evidence="3 9" id="KW-0347">Helicase</keyword>
<dbReference type="Pfam" id="PF00580">
    <property type="entry name" value="UvrD-helicase"/>
    <property type="match status" value="1"/>
</dbReference>
<dbReference type="PANTHER" id="PTHR11070:SF46">
    <property type="entry name" value="ATP-DEPENDENT DNA HELICASE HMI1, MITOCHONDRIAL"/>
    <property type="match status" value="1"/>
</dbReference>
<dbReference type="OMA" id="ENGWRGL"/>
<evidence type="ECO:0000259" key="10">
    <source>
        <dbReference type="PROSITE" id="PS51198"/>
    </source>
</evidence>
<dbReference type="GO" id="GO:0016787">
    <property type="term" value="F:hydrolase activity"/>
    <property type="evidence" value="ECO:0007669"/>
    <property type="project" value="UniProtKB-UniRule"/>
</dbReference>
<accession>A0A1G4MCH0</accession>
<dbReference type="GO" id="GO:0043138">
    <property type="term" value="F:3'-5' DNA helicase activity"/>
    <property type="evidence" value="ECO:0007669"/>
    <property type="project" value="UniProtKB-EC"/>
</dbReference>
<dbReference type="GO" id="GO:0003677">
    <property type="term" value="F:DNA binding"/>
    <property type="evidence" value="ECO:0007669"/>
    <property type="project" value="InterPro"/>
</dbReference>
<dbReference type="GO" id="GO:0000725">
    <property type="term" value="P:recombinational repair"/>
    <property type="evidence" value="ECO:0007669"/>
    <property type="project" value="TreeGrafter"/>
</dbReference>
<evidence type="ECO:0000256" key="5">
    <source>
        <dbReference type="ARBA" id="ARBA00023235"/>
    </source>
</evidence>
<evidence type="ECO:0000256" key="1">
    <source>
        <dbReference type="ARBA" id="ARBA00022741"/>
    </source>
</evidence>
<keyword evidence="4 9" id="KW-0067">ATP-binding</keyword>
<evidence type="ECO:0000256" key="7">
    <source>
        <dbReference type="ARBA" id="ARBA00034808"/>
    </source>
</evidence>
<evidence type="ECO:0000259" key="11">
    <source>
        <dbReference type="PROSITE" id="PS51217"/>
    </source>
</evidence>
<dbReference type="InterPro" id="IPR027417">
    <property type="entry name" value="P-loop_NTPase"/>
</dbReference>
<comment type="catalytic activity">
    <reaction evidence="8">
        <text>ATP + H2O = ADP + phosphate + H(+)</text>
        <dbReference type="Rhea" id="RHEA:13065"/>
        <dbReference type="ChEBI" id="CHEBI:15377"/>
        <dbReference type="ChEBI" id="CHEBI:15378"/>
        <dbReference type="ChEBI" id="CHEBI:30616"/>
        <dbReference type="ChEBI" id="CHEBI:43474"/>
        <dbReference type="ChEBI" id="CHEBI:456216"/>
        <dbReference type="EC" id="5.6.2.4"/>
    </reaction>
</comment>
<dbReference type="PANTHER" id="PTHR11070">
    <property type="entry name" value="UVRD / RECB / PCRA DNA HELICASE FAMILY MEMBER"/>
    <property type="match status" value="1"/>
</dbReference>
<proteinExistence type="predicted"/>
<dbReference type="PROSITE" id="PS51198">
    <property type="entry name" value="UVRD_HELICASE_ATP_BIND"/>
    <property type="match status" value="1"/>
</dbReference>
<keyword evidence="1 9" id="KW-0547">Nucleotide-binding</keyword>
<dbReference type="STRING" id="4955.A0A1G4MCH0"/>
<organism evidence="12 13">
    <name type="scientific">Lachancea fermentati</name>
    <name type="common">Zygosaccharomyces fermentati</name>
    <dbReference type="NCBI Taxonomy" id="4955"/>
    <lineage>
        <taxon>Eukaryota</taxon>
        <taxon>Fungi</taxon>
        <taxon>Dikarya</taxon>
        <taxon>Ascomycota</taxon>
        <taxon>Saccharomycotina</taxon>
        <taxon>Saccharomycetes</taxon>
        <taxon>Saccharomycetales</taxon>
        <taxon>Saccharomycetaceae</taxon>
        <taxon>Lachancea</taxon>
    </lineage>
</organism>
<protein>
    <recommendedName>
        <fullName evidence="7">DNA 3'-5' helicase</fullName>
        <ecNumber evidence="7">5.6.2.4</ecNumber>
    </recommendedName>
</protein>
<feature type="domain" description="UvrD-like helicase ATP-binding" evidence="10">
    <location>
        <begin position="5"/>
        <end position="292"/>
    </location>
</feature>
<dbReference type="GO" id="GO:0005524">
    <property type="term" value="F:ATP binding"/>
    <property type="evidence" value="ECO:0007669"/>
    <property type="project" value="UniProtKB-UniRule"/>
</dbReference>
<dbReference type="InterPro" id="IPR000212">
    <property type="entry name" value="DNA_helicase_UvrD/REP"/>
</dbReference>
<dbReference type="Pfam" id="PF13361">
    <property type="entry name" value="UvrD_C"/>
    <property type="match status" value="1"/>
</dbReference>
<dbReference type="AlphaFoldDB" id="A0A1G4MCH0"/>
<dbReference type="Proteomes" id="UP000190831">
    <property type="component" value="Chromosome E"/>
</dbReference>
<reference evidence="13" key="1">
    <citation type="submission" date="2016-03" db="EMBL/GenBank/DDBJ databases">
        <authorList>
            <person name="Devillers H."/>
        </authorList>
    </citation>
    <scope>NUCLEOTIDE SEQUENCE [LARGE SCALE GENOMIC DNA]</scope>
</reference>
<evidence type="ECO:0000256" key="2">
    <source>
        <dbReference type="ARBA" id="ARBA00022801"/>
    </source>
</evidence>
<evidence type="ECO:0000313" key="13">
    <source>
        <dbReference type="Proteomes" id="UP000190831"/>
    </source>
</evidence>
<evidence type="ECO:0000256" key="3">
    <source>
        <dbReference type="ARBA" id="ARBA00022806"/>
    </source>
</evidence>
<keyword evidence="2 9" id="KW-0378">Hydrolase</keyword>
<dbReference type="InterPro" id="IPR014017">
    <property type="entry name" value="DNA_helicase_UvrD-like_C"/>
</dbReference>
<dbReference type="EMBL" id="LT598488">
    <property type="protein sequence ID" value="SCW01551.1"/>
    <property type="molecule type" value="Genomic_DNA"/>
</dbReference>
<feature type="domain" description="UvrD-like helicase C-terminal" evidence="11">
    <location>
        <begin position="293"/>
        <end position="602"/>
    </location>
</feature>
<comment type="catalytic activity">
    <reaction evidence="6">
        <text>Couples ATP hydrolysis with the unwinding of duplex DNA by translocating in the 3'-5' direction.</text>
        <dbReference type="EC" id="5.6.2.4"/>
    </reaction>
</comment>
<keyword evidence="5" id="KW-0413">Isomerase</keyword>
<name>A0A1G4MCH0_LACFM</name>
<dbReference type="CDD" id="cd17932">
    <property type="entry name" value="DEXQc_UvrD"/>
    <property type="match status" value="1"/>
</dbReference>
<evidence type="ECO:0000313" key="12">
    <source>
        <dbReference type="EMBL" id="SCW01551.1"/>
    </source>
</evidence>
<dbReference type="EC" id="5.6.2.4" evidence="7"/>
<dbReference type="Gene3D" id="1.10.486.10">
    <property type="entry name" value="PCRA, domain 4"/>
    <property type="match status" value="1"/>
</dbReference>
<dbReference type="SUPFAM" id="SSF52540">
    <property type="entry name" value="P-loop containing nucleoside triphosphate hydrolases"/>
    <property type="match status" value="1"/>
</dbReference>
<evidence type="ECO:0000256" key="9">
    <source>
        <dbReference type="PROSITE-ProRule" id="PRU00560"/>
    </source>
</evidence>
<dbReference type="PROSITE" id="PS51217">
    <property type="entry name" value="UVRD_HELICASE_CTER"/>
    <property type="match status" value="1"/>
</dbReference>
<dbReference type="GO" id="GO:0005634">
    <property type="term" value="C:nucleus"/>
    <property type="evidence" value="ECO:0007669"/>
    <property type="project" value="TreeGrafter"/>
</dbReference>
<dbReference type="Gene3D" id="3.40.50.300">
    <property type="entry name" value="P-loop containing nucleotide triphosphate hydrolases"/>
    <property type="match status" value="2"/>
</dbReference>
<gene>
    <name evidence="12" type="ORF">LAFE_0E02168G</name>
</gene>